<dbReference type="PRINTS" id="PR00420">
    <property type="entry name" value="RNGMNOXGNASE"/>
</dbReference>
<gene>
    <name evidence="7" type="ORF">BGZ97_003229</name>
</gene>
<evidence type="ECO:0000313" key="8">
    <source>
        <dbReference type="Proteomes" id="UP000823405"/>
    </source>
</evidence>
<dbReference type="EMBL" id="JAAAIN010001754">
    <property type="protein sequence ID" value="KAG0300447.1"/>
    <property type="molecule type" value="Genomic_DNA"/>
</dbReference>
<dbReference type="AlphaFoldDB" id="A0A9P6QTK7"/>
<accession>A0A9P6QTK7</accession>
<keyword evidence="5" id="KW-0472">Membrane</keyword>
<keyword evidence="5" id="KW-1133">Transmembrane helix</keyword>
<keyword evidence="8" id="KW-1185">Reference proteome</keyword>
<protein>
    <recommendedName>
        <fullName evidence="6">FAD-binding domain-containing protein</fullName>
    </recommendedName>
</protein>
<keyword evidence="2" id="KW-0285">Flavoprotein</keyword>
<dbReference type="Gene3D" id="3.50.50.60">
    <property type="entry name" value="FAD/NAD(P)-binding domain"/>
    <property type="match status" value="1"/>
</dbReference>
<evidence type="ECO:0000256" key="1">
    <source>
        <dbReference type="ARBA" id="ARBA00007992"/>
    </source>
</evidence>
<comment type="caution">
    <text evidence="7">The sequence shown here is derived from an EMBL/GenBank/DDBJ whole genome shotgun (WGS) entry which is preliminary data.</text>
</comment>
<feature type="non-terminal residue" evidence="7">
    <location>
        <position position="1"/>
    </location>
</feature>
<dbReference type="Proteomes" id="UP000823405">
    <property type="component" value="Unassembled WGS sequence"/>
</dbReference>
<dbReference type="InterPro" id="IPR002938">
    <property type="entry name" value="FAD-bd"/>
</dbReference>
<name>A0A9P6QTK7_9FUNG</name>
<keyword evidence="5" id="KW-0812">Transmembrane</keyword>
<evidence type="ECO:0000256" key="4">
    <source>
        <dbReference type="ARBA" id="ARBA00023002"/>
    </source>
</evidence>
<dbReference type="PANTHER" id="PTHR47356">
    <property type="entry name" value="FAD-DEPENDENT MONOOXYGENASE ASQG-RELATED"/>
    <property type="match status" value="1"/>
</dbReference>
<dbReference type="Pfam" id="PF01494">
    <property type="entry name" value="FAD_binding_3"/>
    <property type="match status" value="1"/>
</dbReference>
<feature type="domain" description="FAD-binding" evidence="6">
    <location>
        <begin position="13"/>
        <end position="174"/>
    </location>
</feature>
<evidence type="ECO:0000256" key="5">
    <source>
        <dbReference type="SAM" id="Phobius"/>
    </source>
</evidence>
<dbReference type="GO" id="GO:0004497">
    <property type="term" value="F:monooxygenase activity"/>
    <property type="evidence" value="ECO:0007669"/>
    <property type="project" value="InterPro"/>
</dbReference>
<evidence type="ECO:0000259" key="6">
    <source>
        <dbReference type="Pfam" id="PF01494"/>
    </source>
</evidence>
<organism evidence="7 8">
    <name type="scientific">Linnemannia gamsii</name>
    <dbReference type="NCBI Taxonomy" id="64522"/>
    <lineage>
        <taxon>Eukaryota</taxon>
        <taxon>Fungi</taxon>
        <taxon>Fungi incertae sedis</taxon>
        <taxon>Mucoromycota</taxon>
        <taxon>Mortierellomycotina</taxon>
        <taxon>Mortierellomycetes</taxon>
        <taxon>Mortierellales</taxon>
        <taxon>Mortierellaceae</taxon>
        <taxon>Linnemannia</taxon>
    </lineage>
</organism>
<evidence type="ECO:0000313" key="7">
    <source>
        <dbReference type="EMBL" id="KAG0300447.1"/>
    </source>
</evidence>
<dbReference type="GO" id="GO:0071949">
    <property type="term" value="F:FAD binding"/>
    <property type="evidence" value="ECO:0007669"/>
    <property type="project" value="InterPro"/>
</dbReference>
<keyword evidence="4" id="KW-0560">Oxidoreductase</keyword>
<dbReference type="OrthoDB" id="655030at2759"/>
<evidence type="ECO:0000256" key="3">
    <source>
        <dbReference type="ARBA" id="ARBA00022827"/>
    </source>
</evidence>
<dbReference type="InterPro" id="IPR050562">
    <property type="entry name" value="FAD_mOase_fung"/>
</dbReference>
<keyword evidence="3" id="KW-0274">FAD</keyword>
<dbReference type="InterPro" id="IPR036188">
    <property type="entry name" value="FAD/NAD-bd_sf"/>
</dbReference>
<dbReference type="PANTHER" id="PTHR47356:SF2">
    <property type="entry name" value="FAD-BINDING DOMAIN-CONTAINING PROTEIN-RELATED"/>
    <property type="match status" value="1"/>
</dbReference>
<dbReference type="SUPFAM" id="SSF51905">
    <property type="entry name" value="FAD/NAD(P)-binding domain"/>
    <property type="match status" value="1"/>
</dbReference>
<reference evidence="7" key="1">
    <citation type="journal article" date="2020" name="Fungal Divers.">
        <title>Resolving the Mortierellaceae phylogeny through synthesis of multi-gene phylogenetics and phylogenomics.</title>
        <authorList>
            <person name="Vandepol N."/>
            <person name="Liber J."/>
            <person name="Desiro A."/>
            <person name="Na H."/>
            <person name="Kennedy M."/>
            <person name="Barry K."/>
            <person name="Grigoriev I.V."/>
            <person name="Miller A.N."/>
            <person name="O'Donnell K."/>
            <person name="Stajich J.E."/>
            <person name="Bonito G."/>
        </authorList>
    </citation>
    <scope>NUCLEOTIDE SEQUENCE</scope>
    <source>
        <strain evidence="7">NVP60</strain>
    </source>
</reference>
<sequence length="333" mass="37151">MSTTSEPAAPPPHVLIVGAGLGGLLLGALLERANIPYTIFERAAIVKPFGSAMSVGGQLMGVFRQLGIYEKYCEIAKPFTLNIAIKESGEQVLEMDYKPAEELCGYQNLIVARPLLHKLLLDQVPSEKVLFNKRVQTIAEENDKVRIGTADGSTYEGDILVGADGAYSGVRQRLYEILLKEGRLPKTDREDLPFQCTCLVGQTDKLDLEVFTQLKDPNYPFFTTMCDDKPFVFTLFTTAQDTICWTIIRFHDAKSTKAALEKEFRQADNSEWGPVAAQFMCDETKDIPIVLGNGKMTLADIFDCTPMDRTSLVMLEEKLFQTWYHGRTVLLGD</sequence>
<proteinExistence type="inferred from homology"/>
<evidence type="ECO:0000256" key="2">
    <source>
        <dbReference type="ARBA" id="ARBA00022630"/>
    </source>
</evidence>
<comment type="similarity">
    <text evidence="1">Belongs to the paxM FAD-dependent monooxygenase family.</text>
</comment>
<feature type="transmembrane region" description="Helical" evidence="5">
    <location>
        <begin position="12"/>
        <end position="30"/>
    </location>
</feature>